<gene>
    <name evidence="2" type="ORF">NPIL_166661</name>
</gene>
<dbReference type="Proteomes" id="UP000887013">
    <property type="component" value="Unassembled WGS sequence"/>
</dbReference>
<comment type="caution">
    <text evidence="2">The sequence shown here is derived from an EMBL/GenBank/DDBJ whole genome shotgun (WGS) entry which is preliminary data.</text>
</comment>
<feature type="region of interest" description="Disordered" evidence="1">
    <location>
        <begin position="1"/>
        <end position="83"/>
    </location>
</feature>
<proteinExistence type="predicted"/>
<evidence type="ECO:0000256" key="1">
    <source>
        <dbReference type="SAM" id="MobiDB-lite"/>
    </source>
</evidence>
<reference evidence="2" key="1">
    <citation type="submission" date="2020-08" db="EMBL/GenBank/DDBJ databases">
        <title>Multicomponent nature underlies the extraordinary mechanical properties of spider dragline silk.</title>
        <authorList>
            <person name="Kono N."/>
            <person name="Nakamura H."/>
            <person name="Mori M."/>
            <person name="Yoshida Y."/>
            <person name="Ohtoshi R."/>
            <person name="Malay A.D."/>
            <person name="Moran D.A.P."/>
            <person name="Tomita M."/>
            <person name="Numata K."/>
            <person name="Arakawa K."/>
        </authorList>
    </citation>
    <scope>NUCLEOTIDE SEQUENCE</scope>
</reference>
<organism evidence="2 3">
    <name type="scientific">Nephila pilipes</name>
    <name type="common">Giant wood spider</name>
    <name type="synonym">Nephila maculata</name>
    <dbReference type="NCBI Taxonomy" id="299642"/>
    <lineage>
        <taxon>Eukaryota</taxon>
        <taxon>Metazoa</taxon>
        <taxon>Ecdysozoa</taxon>
        <taxon>Arthropoda</taxon>
        <taxon>Chelicerata</taxon>
        <taxon>Arachnida</taxon>
        <taxon>Araneae</taxon>
        <taxon>Araneomorphae</taxon>
        <taxon>Entelegynae</taxon>
        <taxon>Araneoidea</taxon>
        <taxon>Nephilidae</taxon>
        <taxon>Nephila</taxon>
    </lineage>
</organism>
<dbReference type="AlphaFoldDB" id="A0A8X6PXN3"/>
<feature type="compositionally biased region" description="Basic and acidic residues" evidence="1">
    <location>
        <begin position="42"/>
        <end position="57"/>
    </location>
</feature>
<evidence type="ECO:0000313" key="2">
    <source>
        <dbReference type="EMBL" id="GFT95110.1"/>
    </source>
</evidence>
<dbReference type="EMBL" id="BMAW01121671">
    <property type="protein sequence ID" value="GFT95110.1"/>
    <property type="molecule type" value="Genomic_DNA"/>
</dbReference>
<evidence type="ECO:0000313" key="3">
    <source>
        <dbReference type="Proteomes" id="UP000887013"/>
    </source>
</evidence>
<keyword evidence="3" id="KW-1185">Reference proteome</keyword>
<accession>A0A8X6PXN3</accession>
<name>A0A8X6PXN3_NEPPI</name>
<feature type="compositionally biased region" description="Basic and acidic residues" evidence="1">
    <location>
        <begin position="17"/>
        <end position="26"/>
    </location>
</feature>
<sequence>MCRRRGHRNCGMASGTAREDEKEAGRGRRQKGGTTCCQNRGGDGRVKGEGENKEPRGCRTHVHSISWAAKDSKNSKHSPRGTG</sequence>
<protein>
    <submittedName>
        <fullName evidence="2">Uncharacterized protein</fullName>
    </submittedName>
</protein>